<sequence length="278" mass="31399">MLHFVHGGPHHERTQNRQRRVSGWMAACHLPASCDCGQDDLVIRGATLFHIVEMCSFGQHCRTTPNRACFTTTRLHIERRWAANNWLEGEVRTSAPSVSCSLLLADAASHRPLTTAHGRFPFLHFLPYDPCNLQLCDDACRAFQRSRIVCQAVSAIQPLPPWKFTDITDVLSRIKDLPEMIRTPENAYHIWSSTLPCTAKRSGMYTYSSLTTPVPRRTFQSRSRHSLDIAHLHSDQHSPAYHALESVSWKPFCCLRISISSVLFHGDTRHASLGSASE</sequence>
<accession>A0ABQ8KTV2</accession>
<comment type="caution">
    <text evidence="1">The sequence shown here is derived from an EMBL/GenBank/DDBJ whole genome shotgun (WGS) entry which is preliminary data.</text>
</comment>
<evidence type="ECO:0000313" key="1">
    <source>
        <dbReference type="EMBL" id="KAH9842507.1"/>
    </source>
</evidence>
<evidence type="ECO:0000313" key="2">
    <source>
        <dbReference type="Proteomes" id="UP000814176"/>
    </source>
</evidence>
<dbReference type="EMBL" id="JADCUA010000002">
    <property type="protein sequence ID" value="KAH9842507.1"/>
    <property type="molecule type" value="Genomic_DNA"/>
</dbReference>
<reference evidence="1 2" key="1">
    <citation type="journal article" date="2021" name="Environ. Microbiol.">
        <title>Gene family expansions and transcriptome signatures uncover fungal adaptations to wood decay.</title>
        <authorList>
            <person name="Hage H."/>
            <person name="Miyauchi S."/>
            <person name="Viragh M."/>
            <person name="Drula E."/>
            <person name="Min B."/>
            <person name="Chaduli D."/>
            <person name="Navarro D."/>
            <person name="Favel A."/>
            <person name="Norest M."/>
            <person name="Lesage-Meessen L."/>
            <person name="Balint B."/>
            <person name="Merenyi Z."/>
            <person name="de Eugenio L."/>
            <person name="Morin E."/>
            <person name="Martinez A.T."/>
            <person name="Baldrian P."/>
            <person name="Stursova M."/>
            <person name="Martinez M.J."/>
            <person name="Novotny C."/>
            <person name="Magnuson J.K."/>
            <person name="Spatafora J.W."/>
            <person name="Maurice S."/>
            <person name="Pangilinan J."/>
            <person name="Andreopoulos W."/>
            <person name="LaButti K."/>
            <person name="Hundley H."/>
            <person name="Na H."/>
            <person name="Kuo A."/>
            <person name="Barry K."/>
            <person name="Lipzen A."/>
            <person name="Henrissat B."/>
            <person name="Riley R."/>
            <person name="Ahrendt S."/>
            <person name="Nagy L.G."/>
            <person name="Grigoriev I.V."/>
            <person name="Martin F."/>
            <person name="Rosso M.N."/>
        </authorList>
    </citation>
    <scope>NUCLEOTIDE SEQUENCE [LARGE SCALE GENOMIC DNA]</scope>
    <source>
        <strain evidence="1 2">CIRM-BRFM 1785</strain>
    </source>
</reference>
<name>A0ABQ8KTV2_9APHY</name>
<organism evidence="1 2">
    <name type="scientific">Rhodofomes roseus</name>
    <dbReference type="NCBI Taxonomy" id="34475"/>
    <lineage>
        <taxon>Eukaryota</taxon>
        <taxon>Fungi</taxon>
        <taxon>Dikarya</taxon>
        <taxon>Basidiomycota</taxon>
        <taxon>Agaricomycotina</taxon>
        <taxon>Agaricomycetes</taxon>
        <taxon>Polyporales</taxon>
        <taxon>Rhodofomes</taxon>
    </lineage>
</organism>
<gene>
    <name evidence="1" type="ORF">C8Q71DRAFT_206071</name>
</gene>
<keyword evidence="2" id="KW-1185">Reference proteome</keyword>
<dbReference type="GeneID" id="71997737"/>
<dbReference type="RefSeq" id="XP_047783554.1">
    <property type="nucleotide sequence ID" value="XM_047917005.1"/>
</dbReference>
<proteinExistence type="predicted"/>
<protein>
    <submittedName>
        <fullName evidence="1">Uncharacterized protein</fullName>
    </submittedName>
</protein>
<dbReference type="Proteomes" id="UP000814176">
    <property type="component" value="Unassembled WGS sequence"/>
</dbReference>